<accession>A0A9D1SVH3</accession>
<evidence type="ECO:0000256" key="1">
    <source>
        <dbReference type="SAM" id="Phobius"/>
    </source>
</evidence>
<proteinExistence type="predicted"/>
<reference evidence="2" key="1">
    <citation type="submission" date="2020-10" db="EMBL/GenBank/DDBJ databases">
        <authorList>
            <person name="Gilroy R."/>
        </authorList>
    </citation>
    <scope>NUCLEOTIDE SEQUENCE</scope>
    <source>
        <strain evidence="2">10406</strain>
    </source>
</reference>
<dbReference type="Proteomes" id="UP000886857">
    <property type="component" value="Unassembled WGS sequence"/>
</dbReference>
<name>A0A9D1SVH3_9FIRM</name>
<reference evidence="2" key="2">
    <citation type="journal article" date="2021" name="PeerJ">
        <title>Extensive microbial diversity within the chicken gut microbiome revealed by metagenomics and culture.</title>
        <authorList>
            <person name="Gilroy R."/>
            <person name="Ravi A."/>
            <person name="Getino M."/>
            <person name="Pursley I."/>
            <person name="Horton D.L."/>
            <person name="Alikhan N.F."/>
            <person name="Baker D."/>
            <person name="Gharbi K."/>
            <person name="Hall N."/>
            <person name="Watson M."/>
            <person name="Adriaenssens E.M."/>
            <person name="Foster-Nyarko E."/>
            <person name="Jarju S."/>
            <person name="Secka A."/>
            <person name="Antonio M."/>
            <person name="Oren A."/>
            <person name="Chaudhuri R.R."/>
            <person name="La Ragione R."/>
            <person name="Hildebrand F."/>
            <person name="Pallen M.J."/>
        </authorList>
    </citation>
    <scope>NUCLEOTIDE SEQUENCE</scope>
    <source>
        <strain evidence="2">10406</strain>
    </source>
</reference>
<dbReference type="AlphaFoldDB" id="A0A9D1SVH3"/>
<dbReference type="Pfam" id="PF09560">
    <property type="entry name" value="Spore_YunB"/>
    <property type="match status" value="1"/>
</dbReference>
<feature type="transmembrane region" description="Helical" evidence="1">
    <location>
        <begin position="14"/>
        <end position="35"/>
    </location>
</feature>
<sequence length="223" mass="23631">MSGERGGRAKHRKLLRIVVALTIFVVLFVFCTVYFRNNIVPTVMGSAVAKVRAICTNCINLAVTTVVGDGIKYDDLFAVEKDAEGNIAMVEANSPEINMIAREIANLAQANLDAIGVEEVSVAVGTFTGLTLLMGLGPDVVINIAPIGSAVCDFVSYFSEAGINQTLHRIYIIVTAVVNIVTPIDEPTITVQAEVLVCENLIVGKVPEFYLGSAGSGSGMLPL</sequence>
<gene>
    <name evidence="2" type="primary">yunB</name>
    <name evidence="2" type="ORF">IAC73_00060</name>
</gene>
<dbReference type="NCBIfam" id="TIGR02832">
    <property type="entry name" value="spo_yunB"/>
    <property type="match status" value="1"/>
</dbReference>
<dbReference type="InterPro" id="IPR014197">
    <property type="entry name" value="Sporulation_prot_YunB"/>
</dbReference>
<protein>
    <submittedName>
        <fullName evidence="2">Sporulation protein YunB</fullName>
    </submittedName>
</protein>
<keyword evidence="1" id="KW-0472">Membrane</keyword>
<keyword evidence="1" id="KW-0812">Transmembrane</keyword>
<dbReference type="EMBL" id="DVOE01000001">
    <property type="protein sequence ID" value="HIU98224.1"/>
    <property type="molecule type" value="Genomic_DNA"/>
</dbReference>
<dbReference type="PIRSF" id="PIRSF021383">
    <property type="entry name" value="YunB"/>
    <property type="match status" value="1"/>
</dbReference>
<organism evidence="2 3">
    <name type="scientific">Candidatus Limadaptatus stercoripullorum</name>
    <dbReference type="NCBI Taxonomy" id="2840846"/>
    <lineage>
        <taxon>Bacteria</taxon>
        <taxon>Bacillati</taxon>
        <taxon>Bacillota</taxon>
        <taxon>Clostridia</taxon>
        <taxon>Eubacteriales</taxon>
        <taxon>Candidatus Limadaptatus</taxon>
    </lineage>
</organism>
<comment type="caution">
    <text evidence="2">The sequence shown here is derived from an EMBL/GenBank/DDBJ whole genome shotgun (WGS) entry which is preliminary data.</text>
</comment>
<evidence type="ECO:0000313" key="3">
    <source>
        <dbReference type="Proteomes" id="UP000886857"/>
    </source>
</evidence>
<evidence type="ECO:0000313" key="2">
    <source>
        <dbReference type="EMBL" id="HIU98224.1"/>
    </source>
</evidence>
<keyword evidence="1" id="KW-1133">Transmembrane helix</keyword>